<name>A0A976BET5_9BURK</name>
<feature type="transmembrane region" description="Helical" evidence="1">
    <location>
        <begin position="30"/>
        <end position="54"/>
    </location>
</feature>
<keyword evidence="1" id="KW-0472">Membrane</keyword>
<sequence length="57" mass="6243">MQFTSTDDKESAIIAIFFDPVIFPLSRPCFAAILCFHEAFAALVAGVCAALALFQFR</sequence>
<accession>A0A976BET5</accession>
<comment type="caution">
    <text evidence="2">The sequence shown here is derived from an EMBL/GenBank/DDBJ whole genome shotgun (WGS) entry which is preliminary data.</text>
</comment>
<protein>
    <submittedName>
        <fullName evidence="2">Uncharacterized protein</fullName>
    </submittedName>
</protein>
<reference evidence="2 3" key="1">
    <citation type="submission" date="2018-01" db="EMBL/GenBank/DDBJ databases">
        <authorList>
            <person name="Clerissi C."/>
        </authorList>
    </citation>
    <scope>NUCLEOTIDE SEQUENCE [LARGE SCALE GENOMIC DNA]</scope>
    <source>
        <strain evidence="2">Cupriavidus oxalaticus LMG 2235</strain>
    </source>
</reference>
<gene>
    <name evidence="2" type="ORF">CO2235_70023</name>
</gene>
<evidence type="ECO:0000256" key="1">
    <source>
        <dbReference type="SAM" id="Phobius"/>
    </source>
</evidence>
<dbReference type="Proteomes" id="UP000256862">
    <property type="component" value="Chromosome CO2235"/>
</dbReference>
<organism evidence="2 3">
    <name type="scientific">Cupriavidus oxalaticus</name>
    <dbReference type="NCBI Taxonomy" id="96344"/>
    <lineage>
        <taxon>Bacteria</taxon>
        <taxon>Pseudomonadati</taxon>
        <taxon>Pseudomonadota</taxon>
        <taxon>Betaproteobacteria</taxon>
        <taxon>Burkholderiales</taxon>
        <taxon>Burkholderiaceae</taxon>
        <taxon>Cupriavidus</taxon>
    </lineage>
</organism>
<keyword evidence="1" id="KW-0812">Transmembrane</keyword>
<evidence type="ECO:0000313" key="2">
    <source>
        <dbReference type="EMBL" id="SPC16977.1"/>
    </source>
</evidence>
<dbReference type="AlphaFoldDB" id="A0A976BET5"/>
<proteinExistence type="predicted"/>
<evidence type="ECO:0000313" key="3">
    <source>
        <dbReference type="Proteomes" id="UP000256862"/>
    </source>
</evidence>
<dbReference type="EMBL" id="OGUS01000129">
    <property type="protein sequence ID" value="SPC16977.1"/>
    <property type="molecule type" value="Genomic_DNA"/>
</dbReference>
<keyword evidence="1" id="KW-1133">Transmembrane helix</keyword>